<feature type="compositionally biased region" description="Polar residues" evidence="5">
    <location>
        <begin position="606"/>
        <end position="624"/>
    </location>
</feature>
<feature type="compositionally biased region" description="Low complexity" evidence="5">
    <location>
        <begin position="2104"/>
        <end position="2114"/>
    </location>
</feature>
<dbReference type="PROSITE" id="PS50280">
    <property type="entry name" value="SET"/>
    <property type="match status" value="1"/>
</dbReference>
<feature type="compositionally biased region" description="Basic and acidic residues" evidence="5">
    <location>
        <begin position="1805"/>
        <end position="1814"/>
    </location>
</feature>
<dbReference type="InterPro" id="IPR046341">
    <property type="entry name" value="SET_dom_sf"/>
</dbReference>
<feature type="compositionally biased region" description="Polar residues" evidence="5">
    <location>
        <begin position="1938"/>
        <end position="1950"/>
    </location>
</feature>
<feature type="compositionally biased region" description="Basic and acidic residues" evidence="5">
    <location>
        <begin position="1727"/>
        <end position="1743"/>
    </location>
</feature>
<dbReference type="InterPro" id="IPR001214">
    <property type="entry name" value="SET_dom"/>
</dbReference>
<feature type="compositionally biased region" description="Basic and acidic residues" evidence="5">
    <location>
        <begin position="1259"/>
        <end position="1276"/>
    </location>
</feature>
<keyword evidence="1" id="KW-0479">Metal-binding</keyword>
<dbReference type="GO" id="GO:0006325">
    <property type="term" value="P:chromatin organization"/>
    <property type="evidence" value="ECO:0007669"/>
    <property type="project" value="UniProtKB-KW"/>
</dbReference>
<feature type="compositionally biased region" description="Polar residues" evidence="5">
    <location>
        <begin position="1340"/>
        <end position="1350"/>
    </location>
</feature>
<dbReference type="GO" id="GO:0008276">
    <property type="term" value="F:protein methyltransferase activity"/>
    <property type="evidence" value="ECO:0007669"/>
    <property type="project" value="UniProtKB-ARBA"/>
</dbReference>
<feature type="compositionally biased region" description="Basic residues" evidence="5">
    <location>
        <begin position="1698"/>
        <end position="1709"/>
    </location>
</feature>
<feature type="region of interest" description="Disordered" evidence="5">
    <location>
        <begin position="655"/>
        <end position="686"/>
    </location>
</feature>
<feature type="compositionally biased region" description="Low complexity" evidence="5">
    <location>
        <begin position="1790"/>
        <end position="1799"/>
    </location>
</feature>
<dbReference type="SUPFAM" id="SSF82199">
    <property type="entry name" value="SET domain"/>
    <property type="match status" value="1"/>
</dbReference>
<feature type="domain" description="SET" evidence="6">
    <location>
        <begin position="1031"/>
        <end position="1125"/>
    </location>
</feature>
<evidence type="ECO:0000256" key="5">
    <source>
        <dbReference type="SAM" id="MobiDB-lite"/>
    </source>
</evidence>
<feature type="region of interest" description="Disordered" evidence="5">
    <location>
        <begin position="1624"/>
        <end position="1852"/>
    </location>
</feature>
<feature type="region of interest" description="Disordered" evidence="5">
    <location>
        <begin position="1549"/>
        <end position="1594"/>
    </location>
</feature>
<feature type="compositionally biased region" description="Polar residues" evidence="5">
    <location>
        <begin position="1303"/>
        <end position="1318"/>
    </location>
</feature>
<dbReference type="SUPFAM" id="SSF57903">
    <property type="entry name" value="FYVE/PHD zinc finger"/>
    <property type="match status" value="1"/>
</dbReference>
<feature type="region of interest" description="Disordered" evidence="5">
    <location>
        <begin position="571"/>
        <end position="593"/>
    </location>
</feature>
<accession>A0AAW2I439</accession>
<feature type="compositionally biased region" description="Basic and acidic residues" evidence="5">
    <location>
        <begin position="958"/>
        <end position="993"/>
    </location>
</feature>
<feature type="compositionally biased region" description="Polar residues" evidence="5">
    <location>
        <begin position="437"/>
        <end position="450"/>
    </location>
</feature>
<keyword evidence="4" id="KW-0156">Chromatin regulator</keyword>
<dbReference type="Pfam" id="PF20826">
    <property type="entry name" value="PHD_5"/>
    <property type="match status" value="1"/>
</dbReference>
<feature type="compositionally biased region" description="Low complexity" evidence="5">
    <location>
        <begin position="526"/>
        <end position="546"/>
    </location>
</feature>
<keyword evidence="2" id="KW-0863">Zinc-finger</keyword>
<protein>
    <recommendedName>
        <fullName evidence="6">SET domain-containing protein</fullName>
    </recommendedName>
</protein>
<feature type="region of interest" description="Disordered" evidence="5">
    <location>
        <begin position="1"/>
        <end position="92"/>
    </location>
</feature>
<feature type="compositionally biased region" description="Basic and acidic residues" evidence="5">
    <location>
        <begin position="665"/>
        <end position="686"/>
    </location>
</feature>
<feature type="compositionally biased region" description="Acidic residues" evidence="5">
    <location>
        <begin position="774"/>
        <end position="783"/>
    </location>
</feature>
<feature type="compositionally biased region" description="Basic and acidic residues" evidence="5">
    <location>
        <begin position="1214"/>
        <end position="1226"/>
    </location>
</feature>
<feature type="region of interest" description="Disordered" evidence="5">
    <location>
        <begin position="437"/>
        <end position="472"/>
    </location>
</feature>
<dbReference type="CDD" id="cd15550">
    <property type="entry name" value="PHD_MLL5"/>
    <property type="match status" value="1"/>
</dbReference>
<dbReference type="InterPro" id="IPR019786">
    <property type="entry name" value="Zinc_finger_PHD-type_CS"/>
</dbReference>
<evidence type="ECO:0000256" key="1">
    <source>
        <dbReference type="ARBA" id="ARBA00022723"/>
    </source>
</evidence>
<dbReference type="GO" id="GO:0008757">
    <property type="term" value="F:S-adenosylmethionine-dependent methyltransferase activity"/>
    <property type="evidence" value="ECO:0007669"/>
    <property type="project" value="UniProtKB-ARBA"/>
</dbReference>
<dbReference type="InterPro" id="IPR011011">
    <property type="entry name" value="Znf_FYVE_PHD"/>
</dbReference>
<feature type="region of interest" description="Disordered" evidence="5">
    <location>
        <begin position="606"/>
        <end position="643"/>
    </location>
</feature>
<dbReference type="GO" id="GO:0006355">
    <property type="term" value="P:regulation of DNA-templated transcription"/>
    <property type="evidence" value="ECO:0007669"/>
    <property type="project" value="TreeGrafter"/>
</dbReference>
<dbReference type="PANTHER" id="PTHR46462">
    <property type="entry name" value="UPSET, ISOFORM A"/>
    <property type="match status" value="1"/>
</dbReference>
<feature type="region of interest" description="Disordered" evidence="5">
    <location>
        <begin position="1238"/>
        <end position="1402"/>
    </location>
</feature>
<dbReference type="PANTHER" id="PTHR46462:SF3">
    <property type="entry name" value="UPSET, ISOFORM A"/>
    <property type="match status" value="1"/>
</dbReference>
<feature type="region of interest" description="Disordered" evidence="5">
    <location>
        <begin position="1893"/>
        <end position="1919"/>
    </location>
</feature>
<dbReference type="SMART" id="SM00317">
    <property type="entry name" value="SET"/>
    <property type="match status" value="1"/>
</dbReference>
<feature type="compositionally biased region" description="Low complexity" evidence="5">
    <location>
        <begin position="69"/>
        <end position="85"/>
    </location>
</feature>
<dbReference type="InterPro" id="IPR001965">
    <property type="entry name" value="Znf_PHD"/>
</dbReference>
<dbReference type="Gene3D" id="3.30.40.10">
    <property type="entry name" value="Zinc/RING finger domain, C3HC4 (zinc finger)"/>
    <property type="match status" value="1"/>
</dbReference>
<feature type="compositionally biased region" description="Low complexity" evidence="5">
    <location>
        <begin position="451"/>
        <end position="469"/>
    </location>
</feature>
<feature type="compositionally biased region" description="Low complexity" evidence="5">
    <location>
        <begin position="1"/>
        <end position="21"/>
    </location>
</feature>
<evidence type="ECO:0000313" key="7">
    <source>
        <dbReference type="EMBL" id="KAL0276872.1"/>
    </source>
</evidence>
<dbReference type="InterPro" id="IPR013083">
    <property type="entry name" value="Znf_RING/FYVE/PHD"/>
</dbReference>
<proteinExistence type="predicted"/>
<feature type="compositionally biased region" description="Basic residues" evidence="5">
    <location>
        <begin position="1282"/>
        <end position="1297"/>
    </location>
</feature>
<feature type="compositionally biased region" description="Basic and acidic residues" evidence="5">
    <location>
        <begin position="1897"/>
        <end position="1907"/>
    </location>
</feature>
<reference evidence="7" key="1">
    <citation type="journal article" date="2024" name="Gigascience">
        <title>Chromosome-level genome of the poultry shaft louse Menopon gallinae provides insight into the host-switching and adaptive evolution of parasitic lice.</title>
        <authorList>
            <person name="Xu Y."/>
            <person name="Ma L."/>
            <person name="Liu S."/>
            <person name="Liang Y."/>
            <person name="Liu Q."/>
            <person name="He Z."/>
            <person name="Tian L."/>
            <person name="Duan Y."/>
            <person name="Cai W."/>
            <person name="Li H."/>
            <person name="Song F."/>
        </authorList>
    </citation>
    <scope>NUCLEOTIDE SEQUENCE</scope>
    <source>
        <strain evidence="7">Cailab_2023a</strain>
    </source>
</reference>
<dbReference type="EMBL" id="JARGDH010000002">
    <property type="protein sequence ID" value="KAL0276872.1"/>
    <property type="molecule type" value="Genomic_DNA"/>
</dbReference>
<keyword evidence="3" id="KW-0862">Zinc</keyword>
<dbReference type="Pfam" id="PF00856">
    <property type="entry name" value="SET"/>
    <property type="match status" value="1"/>
</dbReference>
<feature type="compositionally biased region" description="Basic and acidic residues" evidence="5">
    <location>
        <begin position="2115"/>
        <end position="2125"/>
    </location>
</feature>
<sequence>MVGQTRGPSRPGAAPPRSFQPISPPPSEAARSSTVIQPESEMTPEPSYTVSNEASIAEEETNNAPAGDSPVPKSQSSSSSSSNPSYTNQKIVDSKQTNVKLLNSDMTRYVKKVSHISNSQILSIVPSGKTIDNVKQGDKSDACVSANAKRNENQPNFITMQQKINEKLLANQIPIQRLPEQQIILKQVNTSDNIVAMTTAKIPAESNQNYFAMLTNKPQTNYLNYVSLPVNQQNFITVDQQQKSNFVVMEAQSKANLVTVPQKSTLQSSGQTYLVHGNGADLKQFNSYLAVTTKPGDTNGTTFFTMTPTKHNSGSQTTYLMTPKQSENSRTFVAVTQKANEATYLALPAGKTAENNKTATFIAMEPNKSDTNIIVTQVLPSSQHFQLEYAEGEANKTGRFNARDNAVVQPVVPKLSCSAVSSGSGVLSTKTAVTNTLPTLSNAGSTKKNGTTSKVLTSSSASSNKTAASPQSGNIYITTSANVTFLQSPNIQTLASSNIAPLVTNSGSDATAAAEAEEPEAKPAAEESNSTSTPSPNLSVPVSSVLNSNVPHSHQYLIPNMDNLKLAADNMNKMMPPQSNPPAQAPKAKSSGVLKLQSDQNFQMHNYSKNDSVSNSLKKPTVQENSRKKVNQIENNRLSGKNNQKYVYSNYQRNDVNQNYGSGKSRMETRPSNHQRMNDSKNPEVKSYRGKNFVKEEVKAETDAVDVKVKVEDEDEEEGVEVRPVFDIRIPLVFQVVLTDHSYGLPMLVVRDEKPPPVEEDKESVISSDGKGEDGEETETAAEGEDSITRCICDLEHDDGYMVCCDKCSVWQHVACVFPDVRAGTPLPEEYLCDACHPRKLDRNRARALQLQRRKQIFNNSESSDSSSSSLEIASSASTGSKRHGTIARRRAEPVPRKPMKLGKSDSSEPVLKNTTAVKARRRDPTLKTAPQIRRRTKLRKKIETKLSRAAVRRKSKNKETTKGERESSLGGQKDEKNDGMEDSNRKSPDLRTRLQIMRNSGIRELNVKHTRVRCRIGHLPDGEAILLASCNLTKGQLIVEIRGKFLFSDEQPGKSECLFFYRFPKDGSEIVVDASGEENMVRSARRSCRPNTQMKHCIVKGSLRLYLIATEDLNKNQELTIAHNSISDNSSQKEGCVCRSRECPFAVQKQSQNVSHTERRRRGRRRTVSDESEGSPVKNKKENISKSQAEQVRKNSSFVQSNRSPCSPVQPETRVDKDRKLTRDERKIEQAMKIFAQMERDTARKKDKDRPQLPLITSRKESHLSSKADSDKESPVESNKSRRRRRRRRRRSRKARLPSGASAISVTQFNSGDSDMSSADELPSPRRKAILKDSRDSDLQSPTDKNSSPRIDKRRDSCSSRDRDKRNDAAGLLLALGLSGQKTPTREKESENEGSPPTPLSSACLLVAAAVGPLAPGFRFPKTKKGLMNEWLNKSPEHSNQEFSPSVEVPLPSLQAESSLPPGAPKLSNLSNRLFSPIGDDKSLDLKVDPIKDPRILLDGRTPSGTPAGFGKKRWLRQAISEECDAPQGQGSPPCPPDNVTPLKKRRLARESLSSDPPTTPPMPHITSQSKDEPMYGGDINSPESPAILDTENEISLAERVDALRREYMEAQERNLLKDYDYNRENQMRARKESESYDRFNSYYAQRSPENLTFRYPDTPYYQESSQPNEKPLDLTGEKEKLGTSESENERNDSSPKHSRKCRGKKTAGKSEVRTSPRFRKPAKGRKAEGDGESESRDDSRGEGGAGETADADSTRQTDREGGGLDVVKDEFYRSDIVNLDDKNKVIESNPSTSNSTSANDVDASVKCDVVVKEEEEEEEGTAAEGAERFSKPEFFSAQKEDDDSRDGQEEKVLRNGYAAVKSEAGLCKNEDSDLSGKCTPVNENVKSEIVFENSSESHRESKIEDLENDSFSSEKAVPIKRKLSITEYLRRKKCNAGSTKKSHSTAQINEEDGVATNGPHSASPQVSPSSDEEKSRVSLLTPVLPPVFLEIDKSLEKPGSGVRFKPEPTELERQRENLTERLRREFGLLISDDDPKPVKPTTEDAASSPPGCPYPGYHRDSTDFLDSIGKSRSLYHPPSQPLPQSAIYPVGSSNPPNPSCIYSSPYSTLPPSLKHEEKREDKKMKKFKQ</sequence>
<evidence type="ECO:0000256" key="4">
    <source>
        <dbReference type="ARBA" id="ARBA00022853"/>
    </source>
</evidence>
<evidence type="ECO:0000256" key="3">
    <source>
        <dbReference type="ARBA" id="ARBA00022833"/>
    </source>
</evidence>
<feature type="compositionally biased region" description="Basic and acidic residues" evidence="5">
    <location>
        <begin position="1624"/>
        <end position="1639"/>
    </location>
</feature>
<dbReference type="GO" id="GO:0070210">
    <property type="term" value="C:Rpd3L-Expanded complex"/>
    <property type="evidence" value="ECO:0007669"/>
    <property type="project" value="TreeGrafter"/>
</dbReference>
<dbReference type="EMBL" id="JARGDH010000002">
    <property type="protein sequence ID" value="KAL0276871.1"/>
    <property type="molecule type" value="Genomic_DNA"/>
</dbReference>
<evidence type="ECO:0000259" key="6">
    <source>
        <dbReference type="PROSITE" id="PS50280"/>
    </source>
</evidence>
<dbReference type="GO" id="GO:0008270">
    <property type="term" value="F:zinc ion binding"/>
    <property type="evidence" value="ECO:0007669"/>
    <property type="project" value="UniProtKB-KW"/>
</dbReference>
<name>A0AAW2I439_9NEOP</name>
<dbReference type="GO" id="GO:0008170">
    <property type="term" value="F:N-methyltransferase activity"/>
    <property type="evidence" value="ECO:0007669"/>
    <property type="project" value="UniProtKB-ARBA"/>
</dbReference>
<feature type="compositionally biased region" description="Basic and acidic residues" evidence="5">
    <location>
        <begin position="1754"/>
        <end position="1787"/>
    </location>
</feature>
<feature type="compositionally biased region" description="Polar residues" evidence="5">
    <location>
        <begin position="632"/>
        <end position="643"/>
    </location>
</feature>
<feature type="compositionally biased region" description="Basic and acidic residues" evidence="5">
    <location>
        <begin position="2006"/>
        <end position="2028"/>
    </location>
</feature>
<feature type="region of interest" description="Disordered" evidence="5">
    <location>
        <begin position="1149"/>
        <end position="1226"/>
    </location>
</feature>
<dbReference type="Gene3D" id="2.170.270.10">
    <property type="entry name" value="SET domain"/>
    <property type="match status" value="1"/>
</dbReference>
<feature type="compositionally biased region" description="Basic and acidic residues" evidence="5">
    <location>
        <begin position="1672"/>
        <end position="1697"/>
    </location>
</feature>
<dbReference type="GO" id="GO:0034967">
    <property type="term" value="C:Set3 complex"/>
    <property type="evidence" value="ECO:0007669"/>
    <property type="project" value="TreeGrafter"/>
</dbReference>
<feature type="compositionally biased region" description="Low complexity" evidence="5">
    <location>
        <begin position="861"/>
        <end position="880"/>
    </location>
</feature>
<dbReference type="EMBL" id="JARGDH010000002">
    <property type="protein sequence ID" value="KAL0276870.1"/>
    <property type="molecule type" value="Genomic_DNA"/>
</dbReference>
<feature type="compositionally biased region" description="Basic and acidic residues" evidence="5">
    <location>
        <begin position="1351"/>
        <end position="1369"/>
    </location>
</feature>
<organism evidence="7">
    <name type="scientific">Menopon gallinae</name>
    <name type="common">poultry shaft louse</name>
    <dbReference type="NCBI Taxonomy" id="328185"/>
    <lineage>
        <taxon>Eukaryota</taxon>
        <taxon>Metazoa</taxon>
        <taxon>Ecdysozoa</taxon>
        <taxon>Arthropoda</taxon>
        <taxon>Hexapoda</taxon>
        <taxon>Insecta</taxon>
        <taxon>Pterygota</taxon>
        <taxon>Neoptera</taxon>
        <taxon>Paraneoptera</taxon>
        <taxon>Psocodea</taxon>
        <taxon>Troctomorpha</taxon>
        <taxon>Phthiraptera</taxon>
        <taxon>Amblycera</taxon>
        <taxon>Menoponidae</taxon>
        <taxon>Menopon</taxon>
    </lineage>
</organism>
<feature type="compositionally biased region" description="Polar residues" evidence="5">
    <location>
        <begin position="1960"/>
        <end position="1971"/>
    </location>
</feature>
<feature type="region of interest" description="Disordered" evidence="5">
    <location>
        <begin position="508"/>
        <end position="546"/>
    </location>
</feature>
<feature type="region of interest" description="Disordered" evidence="5">
    <location>
        <begin position="1936"/>
        <end position="1980"/>
    </location>
</feature>
<feature type="compositionally biased region" description="Polar residues" evidence="5">
    <location>
        <begin position="1186"/>
        <end position="1208"/>
    </location>
</feature>
<feature type="compositionally biased region" description="Low complexity" evidence="5">
    <location>
        <begin position="1370"/>
        <end position="1381"/>
    </location>
</feature>
<feature type="region of interest" description="Disordered" evidence="5">
    <location>
        <begin position="754"/>
        <end position="783"/>
    </location>
</feature>
<comment type="caution">
    <text evidence="7">The sequence shown here is derived from an EMBL/GenBank/DDBJ whole genome shotgun (WGS) entry which is preliminary data.</text>
</comment>
<gene>
    <name evidence="7" type="ORF">PYX00_004343</name>
</gene>
<feature type="compositionally biased region" description="Basic and acidic residues" evidence="5">
    <location>
        <begin position="1239"/>
        <end position="1252"/>
    </location>
</feature>
<dbReference type="PROSITE" id="PS01359">
    <property type="entry name" value="ZF_PHD_1"/>
    <property type="match status" value="1"/>
</dbReference>
<feature type="region of interest" description="Disordered" evidence="5">
    <location>
        <begin position="1997"/>
        <end position="2131"/>
    </location>
</feature>
<evidence type="ECO:0000256" key="2">
    <source>
        <dbReference type="ARBA" id="ARBA00022771"/>
    </source>
</evidence>
<feature type="region of interest" description="Disordered" evidence="5">
    <location>
        <begin position="857"/>
        <end position="993"/>
    </location>
</feature>
<dbReference type="SMART" id="SM00249">
    <property type="entry name" value="PHD"/>
    <property type="match status" value="1"/>
</dbReference>